<protein>
    <submittedName>
        <fullName evidence="5">Protein kinase domain-containing protein</fullName>
    </submittedName>
</protein>
<accession>A0A8R1UGA2</accession>
<keyword evidence="4" id="KW-0067">ATP-binding</keyword>
<reference evidence="5" key="2">
    <citation type="submission" date="2022-06" db="UniProtKB">
        <authorList>
            <consortium name="EnsemblMetazoa"/>
        </authorList>
    </citation>
    <scope>IDENTIFICATION</scope>
    <source>
        <strain evidence="5">PS312</strain>
    </source>
</reference>
<dbReference type="InterPro" id="IPR008271">
    <property type="entry name" value="Ser/Thr_kinase_AS"/>
</dbReference>
<dbReference type="Proteomes" id="UP000005239">
    <property type="component" value="Unassembled WGS sequence"/>
</dbReference>
<dbReference type="AlphaFoldDB" id="A0A2A6B8S4"/>
<evidence type="ECO:0000256" key="2">
    <source>
        <dbReference type="ARBA" id="ARBA00022741"/>
    </source>
</evidence>
<dbReference type="GO" id="GO:0005524">
    <property type="term" value="F:ATP binding"/>
    <property type="evidence" value="ECO:0007669"/>
    <property type="project" value="UniProtKB-KW"/>
</dbReference>
<dbReference type="Gene3D" id="1.10.510.10">
    <property type="entry name" value="Transferase(Phosphotransferase) domain 1"/>
    <property type="match status" value="1"/>
</dbReference>
<dbReference type="InterPro" id="IPR001245">
    <property type="entry name" value="Ser-Thr/Tyr_kinase_cat_dom"/>
</dbReference>
<evidence type="ECO:0000313" key="5">
    <source>
        <dbReference type="EnsemblMetazoa" id="PPA19388.1"/>
    </source>
</evidence>
<keyword evidence="2" id="KW-0547">Nucleotide-binding</keyword>
<reference evidence="6" key="1">
    <citation type="journal article" date="2008" name="Nat. Genet.">
        <title>The Pristionchus pacificus genome provides a unique perspective on nematode lifestyle and parasitism.</title>
        <authorList>
            <person name="Dieterich C."/>
            <person name="Clifton S.W."/>
            <person name="Schuster L.N."/>
            <person name="Chinwalla A."/>
            <person name="Delehaunty K."/>
            <person name="Dinkelacker I."/>
            <person name="Fulton L."/>
            <person name="Fulton R."/>
            <person name="Godfrey J."/>
            <person name="Minx P."/>
            <person name="Mitreva M."/>
            <person name="Roeseler W."/>
            <person name="Tian H."/>
            <person name="Witte H."/>
            <person name="Yang S.P."/>
            <person name="Wilson R.K."/>
            <person name="Sommer R.J."/>
        </authorList>
    </citation>
    <scope>NUCLEOTIDE SEQUENCE [LARGE SCALE GENOMIC DNA]</scope>
    <source>
        <strain evidence="6">PS312</strain>
    </source>
</reference>
<dbReference type="InterPro" id="IPR000719">
    <property type="entry name" value="Prot_kinase_dom"/>
</dbReference>
<name>A0A2A6B8S4_PRIPA</name>
<dbReference type="PANTHER" id="PTHR44329">
    <property type="entry name" value="SERINE/THREONINE-PROTEIN KINASE TNNI3K-RELATED"/>
    <property type="match status" value="1"/>
</dbReference>
<dbReference type="InterPro" id="IPR016024">
    <property type="entry name" value="ARM-type_fold"/>
</dbReference>
<accession>A0A2A6B8S4</accession>
<dbReference type="GO" id="GO:0007165">
    <property type="term" value="P:signal transduction"/>
    <property type="evidence" value="ECO:0000318"/>
    <property type="project" value="GO_Central"/>
</dbReference>
<dbReference type="PANTHER" id="PTHR44329:SF288">
    <property type="entry name" value="MITOGEN-ACTIVATED PROTEIN KINASE KINASE KINASE 20"/>
    <property type="match status" value="1"/>
</dbReference>
<evidence type="ECO:0000256" key="1">
    <source>
        <dbReference type="ARBA" id="ARBA00022679"/>
    </source>
</evidence>
<dbReference type="PROSITE" id="PS00108">
    <property type="entry name" value="PROTEIN_KINASE_ST"/>
    <property type="match status" value="1"/>
</dbReference>
<dbReference type="GO" id="GO:0005737">
    <property type="term" value="C:cytoplasm"/>
    <property type="evidence" value="ECO:0000318"/>
    <property type="project" value="GO_Central"/>
</dbReference>
<dbReference type="GO" id="GO:0006950">
    <property type="term" value="P:response to stress"/>
    <property type="evidence" value="ECO:0007669"/>
    <property type="project" value="UniProtKB-ARBA"/>
</dbReference>
<organism evidence="5 6">
    <name type="scientific">Pristionchus pacificus</name>
    <name type="common">Parasitic nematode worm</name>
    <dbReference type="NCBI Taxonomy" id="54126"/>
    <lineage>
        <taxon>Eukaryota</taxon>
        <taxon>Metazoa</taxon>
        <taxon>Ecdysozoa</taxon>
        <taxon>Nematoda</taxon>
        <taxon>Chromadorea</taxon>
        <taxon>Rhabditida</taxon>
        <taxon>Rhabditina</taxon>
        <taxon>Diplogasteromorpha</taxon>
        <taxon>Diplogasteroidea</taxon>
        <taxon>Neodiplogasteridae</taxon>
        <taxon>Pristionchus</taxon>
    </lineage>
</organism>
<gene>
    <name evidence="5" type="primary">WBGene00108942</name>
</gene>
<dbReference type="GO" id="GO:0004672">
    <property type="term" value="F:protein kinase activity"/>
    <property type="evidence" value="ECO:0000318"/>
    <property type="project" value="GO_Central"/>
</dbReference>
<evidence type="ECO:0000313" key="6">
    <source>
        <dbReference type="Proteomes" id="UP000005239"/>
    </source>
</evidence>
<keyword evidence="1" id="KW-0808">Transferase</keyword>
<proteinExistence type="predicted"/>
<dbReference type="Gene3D" id="1.25.40.180">
    <property type="match status" value="1"/>
</dbReference>
<dbReference type="PROSITE" id="PS50011">
    <property type="entry name" value="PROTEIN_KINASE_DOM"/>
    <property type="match status" value="1"/>
</dbReference>
<dbReference type="InterPro" id="IPR011009">
    <property type="entry name" value="Kinase-like_dom_sf"/>
</dbReference>
<dbReference type="InterPro" id="IPR003890">
    <property type="entry name" value="MIF4G-like_typ-3"/>
</dbReference>
<dbReference type="SUPFAM" id="SSF56112">
    <property type="entry name" value="Protein kinase-like (PK-like)"/>
    <property type="match status" value="1"/>
</dbReference>
<dbReference type="InterPro" id="IPR051681">
    <property type="entry name" value="Ser/Thr_Kinases-Pseudokinases"/>
</dbReference>
<keyword evidence="6" id="KW-1185">Reference proteome</keyword>
<sequence>MSNANSYICQSEIVKNNVHGPLEKQFRERNIDSRPPIYHSNIAMELHESTPTYVELRVSQGITYHKRTVESVSEFYTEQIRVLTSFHKRMCDEFSELKIPMLSHQLDIMQSAFTSIFQAWENTVRRSHDAHAAIEMKELLLNPAGLNLSLIASKSYSAINWIMCERPLFETRSNEASDAVRVRCISHYREQERQLEEKLIDDEKGTREEALLQKLDCQLLTEMVQDGFTAIVLGDNDDRDRESFLEVLEKHKEEYDEFLKLRQSQLSQSFETLVVLVSSFNVNEQFTDILMPELKELKAELENMLDSEAKQLSEYRIDKREEPSNNMNGLYYKSKMKAMIGICFGIDLVDYGATKRLIASGGEGSVFRYHIPGHYFGETRGDLVTVAAKKFEKSRAFARNKTGYDAAGGTQEVVALCKLHHTNIVRFLGTGQLDSDRYLLMEYYPRDLDEEIGLCRKRNKFLKLSKFTQWTSEIATLHYVHRYVHDENFVHGDLKPKNILLDRKDSVKLADKPFSSRFEICQGTARYMSPEQHKGERLITDGLKRCDVWSYGVVLWEMLTCREPYADIEEHLIPPIICANERSLIRYSHPLLPGSCTAESLFNLLMKCWNADSAARPLFHDISTSFLPDIIEELEQEFPKDSMWAEECRTWAWAEAEREKEPLVQQTQSVQRFQQAKHDNVTEEAQLLDRIRSLLDSVEPTTFDRLTKTFMGCKVNDHWMIMNDVIELIFSRAAERSEHAQLYAKMCAAQKSCDFASRSYSNFHSAVISYIQRIDHDTRDYNRVVADKETEALAEQGEKKKMQKQEELTEMKKYFQERTFARNMFLGHLYLLDVIPSKIINSAVVALLKTITNDLPEQDDDSIVCAIHLLELCGARLQGEIARVMLEQPGLSLLFDINSTVNILIAAAPRVSNRVRDSIERLAALRSNGREKIE</sequence>
<dbReference type="Pfam" id="PF07714">
    <property type="entry name" value="PK_Tyr_Ser-Thr"/>
    <property type="match status" value="1"/>
</dbReference>
<dbReference type="SUPFAM" id="SSF48371">
    <property type="entry name" value="ARM repeat"/>
    <property type="match status" value="1"/>
</dbReference>
<dbReference type="GO" id="GO:0003723">
    <property type="term" value="F:RNA binding"/>
    <property type="evidence" value="ECO:0007669"/>
    <property type="project" value="InterPro"/>
</dbReference>
<keyword evidence="3" id="KW-0418">Kinase</keyword>
<evidence type="ECO:0000256" key="3">
    <source>
        <dbReference type="ARBA" id="ARBA00022777"/>
    </source>
</evidence>
<dbReference type="SMART" id="SM00220">
    <property type="entry name" value="S_TKc"/>
    <property type="match status" value="1"/>
</dbReference>
<dbReference type="EnsemblMetazoa" id="PPA19388.1">
    <property type="protein sequence ID" value="PPA19388.1"/>
    <property type="gene ID" value="WBGene00108942"/>
</dbReference>
<dbReference type="Pfam" id="PF02854">
    <property type="entry name" value="MIF4G"/>
    <property type="match status" value="1"/>
</dbReference>
<evidence type="ECO:0000256" key="4">
    <source>
        <dbReference type="ARBA" id="ARBA00022840"/>
    </source>
</evidence>
<dbReference type="SMART" id="SM00543">
    <property type="entry name" value="MIF4G"/>
    <property type="match status" value="1"/>
</dbReference>